<accession>A0A1D1XGS3</accession>
<protein>
    <submittedName>
        <fullName evidence="1">Putative cyclin-dependent kinase 9</fullName>
    </submittedName>
</protein>
<keyword evidence="1" id="KW-0808">Transferase</keyword>
<sequence>GCSLPRAVASTMRTAVGQRPPKRLLFDRRYGWVVDEWRDPYEEALAGGRGMFCILPIAKALVNMASQSIAFVSNSVVDALEKQNIFPAKSDLEITHRASEVEYMNEHLQRVTLFDLVVKQNLTALQAENPSKDRAIM</sequence>
<dbReference type="EMBL" id="GDJX01026344">
    <property type="protein sequence ID" value="JAT41592.1"/>
    <property type="molecule type" value="Transcribed_RNA"/>
</dbReference>
<keyword evidence="1" id="KW-0418">Kinase</keyword>
<gene>
    <name evidence="1" type="primary">cdk-9</name>
    <name evidence="1" type="ORF">g.9571</name>
</gene>
<dbReference type="PANTHER" id="PTHR48204:SF1">
    <property type="entry name" value="OS07G0265100 PROTEIN"/>
    <property type="match status" value="1"/>
</dbReference>
<dbReference type="AlphaFoldDB" id="A0A1D1XGS3"/>
<name>A0A1D1XGS3_9ARAE</name>
<feature type="non-terminal residue" evidence="1">
    <location>
        <position position="1"/>
    </location>
</feature>
<dbReference type="PANTHER" id="PTHR48204">
    <property type="entry name" value="OS07G0265100 PROTEIN"/>
    <property type="match status" value="1"/>
</dbReference>
<reference evidence="1" key="1">
    <citation type="submission" date="2015-07" db="EMBL/GenBank/DDBJ databases">
        <title>Transcriptome Assembly of Anthurium amnicola.</title>
        <authorList>
            <person name="Suzuki J."/>
        </authorList>
    </citation>
    <scope>NUCLEOTIDE SEQUENCE</scope>
</reference>
<dbReference type="GO" id="GO:0016301">
    <property type="term" value="F:kinase activity"/>
    <property type="evidence" value="ECO:0007669"/>
    <property type="project" value="UniProtKB-KW"/>
</dbReference>
<evidence type="ECO:0000313" key="1">
    <source>
        <dbReference type="EMBL" id="JAT41592.1"/>
    </source>
</evidence>
<organism evidence="1">
    <name type="scientific">Anthurium amnicola</name>
    <dbReference type="NCBI Taxonomy" id="1678845"/>
    <lineage>
        <taxon>Eukaryota</taxon>
        <taxon>Viridiplantae</taxon>
        <taxon>Streptophyta</taxon>
        <taxon>Embryophyta</taxon>
        <taxon>Tracheophyta</taxon>
        <taxon>Spermatophyta</taxon>
        <taxon>Magnoliopsida</taxon>
        <taxon>Liliopsida</taxon>
        <taxon>Araceae</taxon>
        <taxon>Pothoideae</taxon>
        <taxon>Potheae</taxon>
        <taxon>Anthurium</taxon>
    </lineage>
</organism>
<proteinExistence type="predicted"/>